<keyword evidence="2" id="KW-0521">NADP</keyword>
<gene>
    <name evidence="4" type="ORF">WMO45_04155</name>
</gene>
<name>A0ABV1EM77_9FIRM</name>
<evidence type="ECO:0000256" key="3">
    <source>
        <dbReference type="ARBA" id="ARBA00023002"/>
    </source>
</evidence>
<dbReference type="PANTHER" id="PTHR43391">
    <property type="entry name" value="RETINOL DEHYDROGENASE-RELATED"/>
    <property type="match status" value="1"/>
</dbReference>
<dbReference type="InterPro" id="IPR036291">
    <property type="entry name" value="NAD(P)-bd_dom_sf"/>
</dbReference>
<dbReference type="CDD" id="cd05233">
    <property type="entry name" value="SDR_c"/>
    <property type="match status" value="1"/>
</dbReference>
<dbReference type="InterPro" id="IPR020904">
    <property type="entry name" value="Sc_DH/Rdtase_CS"/>
</dbReference>
<dbReference type="InterPro" id="IPR002347">
    <property type="entry name" value="SDR_fam"/>
</dbReference>
<reference evidence="4 5" key="1">
    <citation type="submission" date="2024-03" db="EMBL/GenBank/DDBJ databases">
        <title>Human intestinal bacterial collection.</title>
        <authorList>
            <person name="Pauvert C."/>
            <person name="Hitch T.C.A."/>
            <person name="Clavel T."/>
        </authorList>
    </citation>
    <scope>NUCLEOTIDE SEQUENCE [LARGE SCALE GENOMIC DNA]</scope>
    <source>
        <strain evidence="4 5">CLA-AP-H34</strain>
    </source>
</reference>
<dbReference type="SUPFAM" id="SSF51735">
    <property type="entry name" value="NAD(P)-binding Rossmann-fold domains"/>
    <property type="match status" value="1"/>
</dbReference>
<dbReference type="PRINTS" id="PR00081">
    <property type="entry name" value="GDHRDH"/>
</dbReference>
<keyword evidence="3" id="KW-0560">Oxidoreductase</keyword>
<dbReference type="PROSITE" id="PS00061">
    <property type="entry name" value="ADH_SHORT"/>
    <property type="match status" value="1"/>
</dbReference>
<dbReference type="RefSeq" id="WP_349139290.1">
    <property type="nucleotide sequence ID" value="NZ_JBBMFT010000001.1"/>
</dbReference>
<keyword evidence="5" id="KW-1185">Reference proteome</keyword>
<evidence type="ECO:0000313" key="4">
    <source>
        <dbReference type="EMBL" id="MEQ2455704.1"/>
    </source>
</evidence>
<organism evidence="4 5">
    <name type="scientific">Flavonifractor hominis</name>
    <dbReference type="NCBI Taxonomy" id="3133178"/>
    <lineage>
        <taxon>Bacteria</taxon>
        <taxon>Bacillati</taxon>
        <taxon>Bacillota</taxon>
        <taxon>Clostridia</taxon>
        <taxon>Eubacteriales</taxon>
        <taxon>Oscillospiraceae</taxon>
        <taxon>Flavonifractor</taxon>
    </lineage>
</organism>
<dbReference type="PANTHER" id="PTHR43391:SF14">
    <property type="entry name" value="DEHYDROGENASE_REDUCTASE SDR FAMILY PROTEIN 7-LIKE"/>
    <property type="match status" value="1"/>
</dbReference>
<dbReference type="Pfam" id="PF00106">
    <property type="entry name" value="adh_short"/>
    <property type="match status" value="1"/>
</dbReference>
<dbReference type="Proteomes" id="UP001440599">
    <property type="component" value="Unassembled WGS sequence"/>
</dbReference>
<dbReference type="EMBL" id="JBBMFT010000001">
    <property type="protein sequence ID" value="MEQ2455704.1"/>
    <property type="molecule type" value="Genomic_DNA"/>
</dbReference>
<comment type="similarity">
    <text evidence="1">Belongs to the short-chain dehydrogenases/reductases (SDR) family.</text>
</comment>
<comment type="caution">
    <text evidence="4">The sequence shown here is derived from an EMBL/GenBank/DDBJ whole genome shotgun (WGS) entry which is preliminary data.</text>
</comment>
<dbReference type="Gene3D" id="3.40.50.720">
    <property type="entry name" value="NAD(P)-binding Rossmann-like Domain"/>
    <property type="match status" value="1"/>
</dbReference>
<proteinExistence type="inferred from homology"/>
<evidence type="ECO:0000256" key="1">
    <source>
        <dbReference type="ARBA" id="ARBA00006484"/>
    </source>
</evidence>
<accession>A0ABV1EM77</accession>
<sequence length="255" mass="28484">MRVAIVTGASSGLGREFVRQLERQGGLDEIWAVARREERLRELAEQAGAIPVIPLVLDLTEEASLAQLRRRLEEQRPEVRLLINAAGFGKFGTWADLSVEETRSMIALNCTAAVELTIAALPYMHRGARILEICSSAAFQPLPGLNVYAATKAFLLRYSRALRWEVAPRGIRVTAVCPGWVRTEFIAVAQDTKNGKTVRHFPFALRPETVVRRALRDSRLLAVTTCSLPALVQRVASKWLPHCFIMGCWEGLRRI</sequence>
<dbReference type="PIRSF" id="PIRSF000126">
    <property type="entry name" value="11-beta-HSD1"/>
    <property type="match status" value="1"/>
</dbReference>
<evidence type="ECO:0000313" key="5">
    <source>
        <dbReference type="Proteomes" id="UP001440599"/>
    </source>
</evidence>
<evidence type="ECO:0000256" key="2">
    <source>
        <dbReference type="ARBA" id="ARBA00022857"/>
    </source>
</evidence>
<protein>
    <submittedName>
        <fullName evidence="4">SDR family NAD(P)-dependent oxidoreductase</fullName>
    </submittedName>
</protein>